<evidence type="ECO:0000256" key="1">
    <source>
        <dbReference type="SAM" id="MobiDB-lite"/>
    </source>
</evidence>
<name>A0A7W9AIF6_9SPHN</name>
<dbReference type="RefSeq" id="WP_184018458.1">
    <property type="nucleotide sequence ID" value="NZ_JACIJC010000003.1"/>
</dbReference>
<proteinExistence type="predicted"/>
<evidence type="ECO:0000313" key="3">
    <source>
        <dbReference type="Proteomes" id="UP000549617"/>
    </source>
</evidence>
<dbReference type="AlphaFoldDB" id="A0A7W9AIF6"/>
<protein>
    <submittedName>
        <fullName evidence="2">Uncharacterized protein</fullName>
    </submittedName>
</protein>
<accession>A0A7W9AIF6</accession>
<dbReference type="Proteomes" id="UP000549617">
    <property type="component" value="Unassembled WGS sequence"/>
</dbReference>
<comment type="caution">
    <text evidence="2">The sequence shown here is derived from an EMBL/GenBank/DDBJ whole genome shotgun (WGS) entry which is preliminary data.</text>
</comment>
<keyword evidence="3" id="KW-1185">Reference proteome</keyword>
<feature type="compositionally biased region" description="Basic and acidic residues" evidence="1">
    <location>
        <begin position="213"/>
        <end position="223"/>
    </location>
</feature>
<dbReference type="EMBL" id="JACIJC010000003">
    <property type="protein sequence ID" value="MBB5686273.1"/>
    <property type="molecule type" value="Genomic_DNA"/>
</dbReference>
<evidence type="ECO:0000313" key="2">
    <source>
        <dbReference type="EMBL" id="MBB5686273.1"/>
    </source>
</evidence>
<sequence length="231" mass="26157">MGRTVDVLDAARMTAATSRETAVRVSEYFGDNGPFSYGAVRKLTAVLLSGSMPYAVAVAGIEKIKFDLARKCNLDVAKLVAACTQFRGRTFYPLDKLLYPVDRDFALSVKPETVAVVDGVANLIFIQPRKNATPWAYSASFMRRVLEEIYSDYFEDFKLWLIDTEALEGQNRDLKLVDILQIPAMTDREFTRRIASLRQAWRLHLNGPRKKKERPDQTDDRQTDFGFDGGD</sequence>
<gene>
    <name evidence="2" type="ORF">FHS49_002289</name>
</gene>
<feature type="region of interest" description="Disordered" evidence="1">
    <location>
        <begin position="208"/>
        <end position="231"/>
    </location>
</feature>
<reference evidence="2 3" key="1">
    <citation type="submission" date="2020-08" db="EMBL/GenBank/DDBJ databases">
        <title>Genomic Encyclopedia of Type Strains, Phase IV (KMG-IV): sequencing the most valuable type-strain genomes for metagenomic binning, comparative biology and taxonomic classification.</title>
        <authorList>
            <person name="Goeker M."/>
        </authorList>
    </citation>
    <scope>NUCLEOTIDE SEQUENCE [LARGE SCALE GENOMIC DNA]</scope>
    <source>
        <strain evidence="2 3">DSM 25079</strain>
    </source>
</reference>
<organism evidence="2 3">
    <name type="scientific">Sphingobium boeckii</name>
    <dbReference type="NCBI Taxonomy" id="1082345"/>
    <lineage>
        <taxon>Bacteria</taxon>
        <taxon>Pseudomonadati</taxon>
        <taxon>Pseudomonadota</taxon>
        <taxon>Alphaproteobacteria</taxon>
        <taxon>Sphingomonadales</taxon>
        <taxon>Sphingomonadaceae</taxon>
        <taxon>Sphingobium</taxon>
    </lineage>
</organism>